<dbReference type="CDD" id="cd18103">
    <property type="entry name" value="SpoU-like_RlmB"/>
    <property type="match status" value="1"/>
</dbReference>
<dbReference type="InterPro" id="IPR001537">
    <property type="entry name" value="SpoU_MeTrfase"/>
</dbReference>
<dbReference type="PANTHER" id="PTHR46429:SF1">
    <property type="entry name" value="23S RRNA (GUANOSINE-2'-O-)-METHYLTRANSFERASE RLMB"/>
    <property type="match status" value="1"/>
</dbReference>
<dbReference type="Pfam" id="PF08032">
    <property type="entry name" value="SpoU_sub_bind"/>
    <property type="match status" value="1"/>
</dbReference>
<comment type="catalytic activity">
    <reaction evidence="6">
        <text>guanosine(2251) in 23S rRNA + S-adenosyl-L-methionine = 2'-O-methylguanosine(2251) in 23S rRNA + S-adenosyl-L-homocysteine + H(+)</text>
        <dbReference type="Rhea" id="RHEA:24140"/>
        <dbReference type="Rhea" id="RHEA-COMP:10239"/>
        <dbReference type="Rhea" id="RHEA-COMP:10241"/>
        <dbReference type="ChEBI" id="CHEBI:15378"/>
        <dbReference type="ChEBI" id="CHEBI:57856"/>
        <dbReference type="ChEBI" id="CHEBI:59789"/>
        <dbReference type="ChEBI" id="CHEBI:74269"/>
        <dbReference type="ChEBI" id="CHEBI:74445"/>
        <dbReference type="EC" id="2.1.1.185"/>
    </reaction>
</comment>
<dbReference type="Gene3D" id="3.30.1330.30">
    <property type="match status" value="1"/>
</dbReference>
<dbReference type="EMBL" id="CYHB01000002">
    <property type="protein sequence ID" value="CUA84442.1"/>
    <property type="molecule type" value="Genomic_DNA"/>
</dbReference>
<evidence type="ECO:0000256" key="5">
    <source>
        <dbReference type="ARBA" id="ARBA00022691"/>
    </source>
</evidence>
<dbReference type="RefSeq" id="WP_055438591.1">
    <property type="nucleotide sequence ID" value="NZ_CYHB01000002.1"/>
</dbReference>
<dbReference type="GO" id="GO:0003723">
    <property type="term" value="F:RNA binding"/>
    <property type="evidence" value="ECO:0007669"/>
    <property type="project" value="InterPro"/>
</dbReference>
<sequence length="248" mass="26794">MSKKVIIFGMHSVRSVMSQHPERLVEVFATRERQDKPLQELVSQAQKLGMRVQFVPKTTLDKKAEGGNHQGVVITALEAPQLTENDLDALCEKAGKKALFLVLDGVTDPHNLGACLRTADATGVTAIIVPKDKSASINPTVRKVASGAAEAVPFVQVTNLARTLRQLQDNQVWVVGTAGEATKNLYEVDYTGPVAIVMGAEGDGMRRLTRETCDELIKIPLLGTVSSLNVSVATGVSLYEVVRQRYGS</sequence>
<dbReference type="HAMAP" id="MF_01887">
    <property type="entry name" value="23SrRNA_methyltr_B"/>
    <property type="match status" value="1"/>
</dbReference>
<dbReference type="FunFam" id="3.40.1280.10:FF:000008">
    <property type="entry name" value="Group 3 RNA methyltransferase TrmH"/>
    <property type="match status" value="1"/>
</dbReference>
<feature type="binding site" evidence="6">
    <location>
        <position position="228"/>
    </location>
    <ligand>
        <name>S-adenosyl-L-methionine</name>
        <dbReference type="ChEBI" id="CHEBI:59789"/>
    </ligand>
</feature>
<evidence type="ECO:0000259" key="7">
    <source>
        <dbReference type="SMART" id="SM00967"/>
    </source>
</evidence>
<dbReference type="InterPro" id="IPR024915">
    <property type="entry name" value="23S_rRNA_MeTrfase_RlmB"/>
</dbReference>
<feature type="binding site" evidence="6">
    <location>
        <position position="219"/>
    </location>
    <ligand>
        <name>S-adenosyl-L-methionine</name>
        <dbReference type="ChEBI" id="CHEBI:59789"/>
    </ligand>
</feature>
<dbReference type="SUPFAM" id="SSF55315">
    <property type="entry name" value="L30e-like"/>
    <property type="match status" value="1"/>
</dbReference>
<dbReference type="SUPFAM" id="SSF75217">
    <property type="entry name" value="alpha/beta knot"/>
    <property type="match status" value="1"/>
</dbReference>
<dbReference type="EC" id="2.1.1.185" evidence="6"/>
<feature type="binding site" evidence="6">
    <location>
        <position position="199"/>
    </location>
    <ligand>
        <name>S-adenosyl-L-methionine</name>
        <dbReference type="ChEBI" id="CHEBI:59789"/>
    </ligand>
</feature>
<dbReference type="NCBIfam" id="TIGR00186">
    <property type="entry name" value="rRNA_methyl_3"/>
    <property type="match status" value="1"/>
</dbReference>
<proteinExistence type="inferred from homology"/>
<keyword evidence="3 6" id="KW-0489">Methyltransferase</keyword>
<dbReference type="AlphaFoldDB" id="A0A0K6H0B7"/>
<feature type="domain" description="RNA 2-O ribose methyltransferase substrate binding" evidence="7">
    <location>
        <begin position="6"/>
        <end position="82"/>
    </location>
</feature>
<comment type="function">
    <text evidence="6">Specifically methylates the ribose of guanosine 2251 in 23S rRNA.</text>
</comment>
<reference evidence="9" key="1">
    <citation type="submission" date="2015-08" db="EMBL/GenBank/DDBJ databases">
        <authorList>
            <person name="Varghese N."/>
        </authorList>
    </citation>
    <scope>NUCLEOTIDE SEQUENCE [LARGE SCALE GENOMIC DNA]</scope>
    <source>
        <strain evidence="9">DSM 27808</strain>
    </source>
</reference>
<organism evidence="8 9">
    <name type="scientific">Pseudidiomarina woesei</name>
    <dbReference type="NCBI Taxonomy" id="1381080"/>
    <lineage>
        <taxon>Bacteria</taxon>
        <taxon>Pseudomonadati</taxon>
        <taxon>Pseudomonadota</taxon>
        <taxon>Gammaproteobacteria</taxon>
        <taxon>Alteromonadales</taxon>
        <taxon>Idiomarinaceae</taxon>
        <taxon>Pseudidiomarina</taxon>
    </lineage>
</organism>
<keyword evidence="1 6" id="KW-0963">Cytoplasm</keyword>
<dbReference type="GO" id="GO:0005829">
    <property type="term" value="C:cytosol"/>
    <property type="evidence" value="ECO:0007669"/>
    <property type="project" value="TreeGrafter"/>
</dbReference>
<dbReference type="InterPro" id="IPR029026">
    <property type="entry name" value="tRNA_m1G_MTases_N"/>
</dbReference>
<keyword evidence="9" id="KW-1185">Reference proteome</keyword>
<name>A0A0K6H0B7_9GAMM</name>
<evidence type="ECO:0000313" key="9">
    <source>
        <dbReference type="Proteomes" id="UP000182598"/>
    </source>
</evidence>
<comment type="subcellular location">
    <subcellularLocation>
        <location evidence="6">Cytoplasm</location>
    </subcellularLocation>
</comment>
<dbReference type="Pfam" id="PF00588">
    <property type="entry name" value="SpoU_methylase"/>
    <property type="match status" value="1"/>
</dbReference>
<dbReference type="NCBIfam" id="NF008386">
    <property type="entry name" value="PRK11181.1"/>
    <property type="match status" value="1"/>
</dbReference>
<evidence type="ECO:0000256" key="4">
    <source>
        <dbReference type="ARBA" id="ARBA00022679"/>
    </source>
</evidence>
<keyword evidence="5 6" id="KW-0949">S-adenosyl-L-methionine</keyword>
<keyword evidence="2 6" id="KW-0698">rRNA processing</keyword>
<dbReference type="GO" id="GO:0070039">
    <property type="term" value="F:rRNA (guanosine-2'-O-)-methyltransferase activity"/>
    <property type="evidence" value="ECO:0007669"/>
    <property type="project" value="UniProtKB-UniRule"/>
</dbReference>
<evidence type="ECO:0000256" key="3">
    <source>
        <dbReference type="ARBA" id="ARBA00022603"/>
    </source>
</evidence>
<keyword evidence="4 6" id="KW-0808">Transferase</keyword>
<dbReference type="InterPro" id="IPR004441">
    <property type="entry name" value="rRNA_MeTrfase_TrmH"/>
</dbReference>
<protein>
    <recommendedName>
        <fullName evidence="6">23S rRNA (guanosine-2'-O-)-methyltransferase RlmB</fullName>
        <ecNumber evidence="6">2.1.1.185</ecNumber>
    </recommendedName>
    <alternativeName>
        <fullName evidence="6">23S rRNA (guanosine2251 2'-O)-methyltransferase</fullName>
    </alternativeName>
    <alternativeName>
        <fullName evidence="6">23S rRNA Gm2251 2'-O-methyltransferase</fullName>
    </alternativeName>
</protein>
<comment type="similarity">
    <text evidence="6">Belongs to the class IV-like SAM-binding methyltransferase superfamily. RNA methyltransferase TrmH family. RlmB subfamily.</text>
</comment>
<accession>A0A0K6H0B7</accession>
<dbReference type="PANTHER" id="PTHR46429">
    <property type="entry name" value="23S RRNA (GUANOSINE-2'-O-)-METHYLTRANSFERASE RLMB"/>
    <property type="match status" value="1"/>
</dbReference>
<evidence type="ECO:0000256" key="2">
    <source>
        <dbReference type="ARBA" id="ARBA00022552"/>
    </source>
</evidence>
<evidence type="ECO:0000256" key="6">
    <source>
        <dbReference type="HAMAP-Rule" id="MF_01887"/>
    </source>
</evidence>
<dbReference type="SMART" id="SM00967">
    <property type="entry name" value="SpoU_sub_bind"/>
    <property type="match status" value="1"/>
</dbReference>
<dbReference type="Gene3D" id="3.40.1280.10">
    <property type="match status" value="1"/>
</dbReference>
<dbReference type="InterPro" id="IPR013123">
    <property type="entry name" value="SpoU_subst-bd"/>
</dbReference>
<dbReference type="InterPro" id="IPR029064">
    <property type="entry name" value="Ribosomal_eL30-like_sf"/>
</dbReference>
<gene>
    <name evidence="6" type="primary">rlmB</name>
    <name evidence="8" type="ORF">Ga0061064_0902</name>
</gene>
<dbReference type="OrthoDB" id="9785673at2"/>
<dbReference type="InterPro" id="IPR029028">
    <property type="entry name" value="Alpha/beta_knot_MTases"/>
</dbReference>
<dbReference type="Proteomes" id="UP000182598">
    <property type="component" value="Unassembled WGS sequence"/>
</dbReference>
<evidence type="ECO:0000256" key="1">
    <source>
        <dbReference type="ARBA" id="ARBA00022490"/>
    </source>
</evidence>
<evidence type="ECO:0000313" key="8">
    <source>
        <dbReference type="EMBL" id="CUA84442.1"/>
    </source>
</evidence>